<feature type="compositionally biased region" description="Acidic residues" evidence="2">
    <location>
        <begin position="778"/>
        <end position="788"/>
    </location>
</feature>
<feature type="region of interest" description="Disordered" evidence="2">
    <location>
        <begin position="715"/>
        <end position="752"/>
    </location>
</feature>
<dbReference type="Proteomes" id="UP001211015">
    <property type="component" value="Unassembled WGS sequence"/>
</dbReference>
<keyword evidence="1" id="KW-0175">Coiled coil</keyword>
<proteinExistence type="predicted"/>
<dbReference type="Gene3D" id="1.20.120.20">
    <property type="entry name" value="Apolipoprotein"/>
    <property type="match status" value="1"/>
</dbReference>
<feature type="compositionally biased region" description="Polar residues" evidence="2">
    <location>
        <begin position="789"/>
        <end position="799"/>
    </location>
</feature>
<keyword evidence="3" id="KW-0812">Transmembrane</keyword>
<dbReference type="Pfam" id="PF18960">
    <property type="entry name" value="DUF5702"/>
    <property type="match status" value="1"/>
</dbReference>
<feature type="coiled-coil region" evidence="1">
    <location>
        <begin position="532"/>
        <end position="566"/>
    </location>
</feature>
<evidence type="ECO:0000256" key="1">
    <source>
        <dbReference type="SAM" id="Coils"/>
    </source>
</evidence>
<dbReference type="InterPro" id="IPR043756">
    <property type="entry name" value="DUF5702"/>
</dbReference>
<accession>A0AAW6EFR2</accession>
<feature type="compositionally biased region" description="Basic and acidic residues" evidence="2">
    <location>
        <begin position="844"/>
        <end position="855"/>
    </location>
</feature>
<protein>
    <submittedName>
        <fullName evidence="4">DUF5702 domain-containing protein</fullName>
    </submittedName>
</protein>
<feature type="region of interest" description="Disordered" evidence="2">
    <location>
        <begin position="766"/>
        <end position="799"/>
    </location>
</feature>
<feature type="transmembrane region" description="Helical" evidence="3">
    <location>
        <begin position="50"/>
        <end position="73"/>
    </location>
</feature>
<sequence length="1342" mass="149466">MIFRKFRKAKNSDINLAEINENTELAVFSEVDNDVKPKKKRSRERIRKNINGAISIFLVLIMVPMFTFAGTIVDLSRVNSANVVLSGASDLTMNAALSDYNEILKDVYGIFAMSATEDDLTNNLERYFNNSLSNISDLDTTDSYTRDYINSLTSWLSTAGSEGSADFDTLINLTNATCDVSYVGGSEVYHSNILKRQILEYMKYRGVVAVSQELINKFSGFSGFDKQSKAIKAKMNYEKELEKVGDSCQTAYNELYEARKQKHTSVTQDILGYEIEADCENKIELFKDAYLKTVSLAKENYDNISKYLVYIKVLEDTSADKLNVNSNVILYNEISNKSSEATENMGEGLKEGHTVTNEAYTHKGLEGVLSNVEYFKSNNIGLTSGCEMNDEKTDFNVISDHDGGFYGTMKSFVDDIKSQKSNINGELSEDNVIKVYQLKQTINNWINNDDNKTYLANIWALKDYFYSCEGNNCKINEYFENIEGFIRDINNIADYTNNYANSYKDKVKSLAVEANKQIRLVFDDCTIMISKYEAIEKDLNAVISDIESAEEKGEKWKDKIDKVTDKSSKQTMTSDYESEAQPLKKADVEALRDKVIIVNKEFYQDILDRIKSLKYCGNKLAEKYDSSKVEKADYEKDFKKSKIMPDTVDSNGMAAAINSAKANFESDTGNSFKAFRRLLENDEFSTKSGFTTKAQEENQQFFEYLASNFEYKAGTEEEEKSEASDGGKEALIDKGKVTSAKENAKNDKTLSGDVSSDFLDAMVTNNSKSQQDIGVDPTDPEGSSDDNVTDTADSMSGEETTSFLEAVGNIAATGRDKLYLVEYMRNMFSCYTTNIDPDAGNPNVEEKKDKEVGSQYENKDDFEKTLSGIAISADNNYYYGGECEYILWGGTPSSAVNKTKASIFGIRFILNLIYAMSAPDINALTFEWATVIAGWTVFGVPIVQTVLKIALALAESAYDLSQLCLGKSVPLYKSSTTWAMSPQGMIGIAKDAATELIENAAQAAGDKLDKLVTNIFDTIGNTANDKIKDLEGTVNNYIEQTKNSITDQVINATVTPFLNSVKGIVGKIDSNWGEEKIKEELNASLEKLKENSTDDIFGKCKTLAIEYLQGKVDKVTSTIYQNLSSTTENMANETMKQVKGLFYSENSTPGYIEELTEQLKAKVNELSSKLQENVTNALNSTEDNVKEKLNSALTDFTDKVSGTVSSGLDKVGEAAPDNNTVGDVTNAKAATISLNYKEYLYAFMLIGILANEDNMIARTGYLMQMNISQKMTDAGFDDSDRENFDMTKMYTMVQIHSEADVDSVFMGMFEKKTVNGEESYSLNFDGDGSSTDRLVYNGFIGY</sequence>
<evidence type="ECO:0000256" key="3">
    <source>
        <dbReference type="SAM" id="Phobius"/>
    </source>
</evidence>
<gene>
    <name evidence="4" type="ORF">PNU62_11555</name>
</gene>
<keyword evidence="3" id="KW-0472">Membrane</keyword>
<feature type="region of interest" description="Disordered" evidence="2">
    <location>
        <begin position="836"/>
        <end position="855"/>
    </location>
</feature>
<organism evidence="4 5">
    <name type="scientific">Ruminococcus bicirculans</name>
    <name type="common">ex Wegman et al. 2014</name>
    <dbReference type="NCBI Taxonomy" id="1160721"/>
    <lineage>
        <taxon>Bacteria</taxon>
        <taxon>Bacillati</taxon>
        <taxon>Bacillota</taxon>
        <taxon>Clostridia</taxon>
        <taxon>Eubacteriales</taxon>
        <taxon>Oscillospiraceae</taxon>
        <taxon>Ruminococcus</taxon>
    </lineage>
</organism>
<dbReference type="RefSeq" id="WP_195389112.1">
    <property type="nucleotide sequence ID" value="NZ_JADNGL010000026.1"/>
</dbReference>
<feature type="compositionally biased region" description="Basic and acidic residues" evidence="2">
    <location>
        <begin position="721"/>
        <end position="736"/>
    </location>
</feature>
<evidence type="ECO:0000313" key="4">
    <source>
        <dbReference type="EMBL" id="MDB8745654.1"/>
    </source>
</evidence>
<comment type="caution">
    <text evidence="4">The sequence shown here is derived from an EMBL/GenBank/DDBJ whole genome shotgun (WGS) entry which is preliminary data.</text>
</comment>
<name>A0AAW6EFR2_9FIRM</name>
<keyword evidence="3" id="KW-1133">Transmembrane helix</keyword>
<dbReference type="EMBL" id="JAQMLV010000017">
    <property type="protein sequence ID" value="MDB8745654.1"/>
    <property type="molecule type" value="Genomic_DNA"/>
</dbReference>
<evidence type="ECO:0000256" key="2">
    <source>
        <dbReference type="SAM" id="MobiDB-lite"/>
    </source>
</evidence>
<reference evidence="4" key="1">
    <citation type="submission" date="2023-01" db="EMBL/GenBank/DDBJ databases">
        <title>Human gut microbiome strain richness.</title>
        <authorList>
            <person name="Chen-Liaw A."/>
        </authorList>
    </citation>
    <scope>NUCLEOTIDE SEQUENCE</scope>
    <source>
        <strain evidence="4">1001275st1_F4_1001275B_160808</strain>
    </source>
</reference>
<evidence type="ECO:0000313" key="5">
    <source>
        <dbReference type="Proteomes" id="UP001211015"/>
    </source>
</evidence>